<dbReference type="Proteomes" id="UP000199421">
    <property type="component" value="Unassembled WGS sequence"/>
</dbReference>
<evidence type="ECO:0000313" key="3">
    <source>
        <dbReference type="Proteomes" id="UP000199421"/>
    </source>
</evidence>
<dbReference type="OrthoDB" id="9810372at2"/>
<protein>
    <submittedName>
        <fullName evidence="2">Sugar kinase of the NBD/HSP70 family, may contain an N-terminal HTH domain</fullName>
    </submittedName>
</protein>
<dbReference type="AlphaFoldDB" id="A0A1H7PI90"/>
<dbReference type="GO" id="GO:0016301">
    <property type="term" value="F:kinase activity"/>
    <property type="evidence" value="ECO:0007669"/>
    <property type="project" value="UniProtKB-KW"/>
</dbReference>
<sequence length="396" mass="42839">METKPNKQQALKLEVLKHLYYKGPIPINDLGKLTGRSLPLITGVINGLREQQLILNNQLAPSTGGRRAHEYQLNNNCEKYMVAVAIDQVVSQIALFNLQNEIITGPVEQPICLTNTTKSIDQLVDFVSEYLQRIEIPFENLLGVGMAMPGFVNAEKGVNQTYYGLGNIDLAHHISERIGLPVFIDNDSSAVALAELNFGVAQGMHDVMVVNVGWGIGLGMVVNGELFRGHNGFAGEFSHIPLADSNGLCSCGKRGCLEVDASLLTLTRKAQEEILNGFASKMSEMLAEDESISGEVLLKAANMGDQLAINLLSKSGFLIGKGIATLIHIMNPQGVVISGRGAIASKILMAPIQQAVNEFSIPMLAEQCVILPSKLNKDAELLGAATLVMEKTQRFF</sequence>
<proteinExistence type="inferred from homology"/>
<evidence type="ECO:0000313" key="2">
    <source>
        <dbReference type="EMBL" id="SEL35463.1"/>
    </source>
</evidence>
<dbReference type="PANTHER" id="PTHR18964">
    <property type="entry name" value="ROK (REPRESSOR, ORF, KINASE) FAMILY"/>
    <property type="match status" value="1"/>
</dbReference>
<keyword evidence="2" id="KW-0418">Kinase</keyword>
<dbReference type="Gene3D" id="1.10.10.10">
    <property type="entry name" value="Winged helix-like DNA-binding domain superfamily/Winged helix DNA-binding domain"/>
    <property type="match status" value="1"/>
</dbReference>
<dbReference type="EMBL" id="FOAF01000002">
    <property type="protein sequence ID" value="SEL35463.1"/>
    <property type="molecule type" value="Genomic_DNA"/>
</dbReference>
<dbReference type="SUPFAM" id="SSF46785">
    <property type="entry name" value="Winged helix' DNA-binding domain"/>
    <property type="match status" value="1"/>
</dbReference>
<dbReference type="SUPFAM" id="SSF53067">
    <property type="entry name" value="Actin-like ATPase domain"/>
    <property type="match status" value="1"/>
</dbReference>
<dbReference type="PANTHER" id="PTHR18964:SF149">
    <property type="entry name" value="BIFUNCTIONAL UDP-N-ACETYLGLUCOSAMINE 2-EPIMERASE_N-ACETYLMANNOSAMINE KINASE"/>
    <property type="match status" value="1"/>
</dbReference>
<name>A0A1H7PI90_OLID1</name>
<organism evidence="2 3">
    <name type="scientific">Olivibacter domesticus</name>
    <name type="common">Pseudosphingobacterium domesticum</name>
    <dbReference type="NCBI Taxonomy" id="407022"/>
    <lineage>
        <taxon>Bacteria</taxon>
        <taxon>Pseudomonadati</taxon>
        <taxon>Bacteroidota</taxon>
        <taxon>Sphingobacteriia</taxon>
        <taxon>Sphingobacteriales</taxon>
        <taxon>Sphingobacteriaceae</taxon>
        <taxon>Olivibacter</taxon>
    </lineage>
</organism>
<evidence type="ECO:0000256" key="1">
    <source>
        <dbReference type="ARBA" id="ARBA00006479"/>
    </source>
</evidence>
<keyword evidence="3" id="KW-1185">Reference proteome</keyword>
<dbReference type="Gene3D" id="3.30.420.40">
    <property type="match status" value="2"/>
</dbReference>
<accession>A0A1H7PI90</accession>
<keyword evidence="2" id="KW-0808">Transferase</keyword>
<dbReference type="Pfam" id="PF00480">
    <property type="entry name" value="ROK"/>
    <property type="match status" value="1"/>
</dbReference>
<dbReference type="InterPro" id="IPR036390">
    <property type="entry name" value="WH_DNA-bd_sf"/>
</dbReference>
<gene>
    <name evidence="2" type="ORF">SAMN05661044_02250</name>
</gene>
<dbReference type="InterPro" id="IPR000600">
    <property type="entry name" value="ROK"/>
</dbReference>
<dbReference type="STRING" id="407022.SAMN05661044_02250"/>
<dbReference type="InterPro" id="IPR043129">
    <property type="entry name" value="ATPase_NBD"/>
</dbReference>
<dbReference type="RefSeq" id="WP_093324025.1">
    <property type="nucleotide sequence ID" value="NZ_FOAF01000002.1"/>
</dbReference>
<comment type="similarity">
    <text evidence="1">Belongs to the ROK (NagC/XylR) family.</text>
</comment>
<dbReference type="InterPro" id="IPR036388">
    <property type="entry name" value="WH-like_DNA-bd_sf"/>
</dbReference>
<reference evidence="3" key="1">
    <citation type="submission" date="2016-10" db="EMBL/GenBank/DDBJ databases">
        <authorList>
            <person name="Varghese N."/>
            <person name="Submissions S."/>
        </authorList>
    </citation>
    <scope>NUCLEOTIDE SEQUENCE [LARGE SCALE GENOMIC DNA]</scope>
    <source>
        <strain evidence="3">DSM 18733</strain>
    </source>
</reference>